<feature type="compositionally biased region" description="Pro residues" evidence="1">
    <location>
        <begin position="56"/>
        <end position="91"/>
    </location>
</feature>
<comment type="caution">
    <text evidence="2">The sequence shown here is derived from an EMBL/GenBank/DDBJ whole genome shotgun (WGS) entry which is preliminary data.</text>
</comment>
<dbReference type="EMBL" id="JAGKQM010000014">
    <property type="protein sequence ID" value="KAH0884185.1"/>
    <property type="molecule type" value="Genomic_DNA"/>
</dbReference>
<feature type="compositionally biased region" description="Basic and acidic residues" evidence="1">
    <location>
        <begin position="7"/>
        <end position="55"/>
    </location>
</feature>
<reference evidence="2 3" key="1">
    <citation type="submission" date="2021-05" db="EMBL/GenBank/DDBJ databases">
        <title>Genome Assembly of Synthetic Allotetraploid Brassica napus Reveals Homoeologous Exchanges between Subgenomes.</title>
        <authorList>
            <person name="Davis J.T."/>
        </authorList>
    </citation>
    <scope>NUCLEOTIDE SEQUENCE [LARGE SCALE GENOMIC DNA]</scope>
    <source>
        <strain evidence="3">cv. Da-Ae</strain>
        <tissue evidence="2">Seedling</tissue>
    </source>
</reference>
<proteinExistence type="predicted"/>
<name>A0ABQ7ZWA9_BRANA</name>
<keyword evidence="3" id="KW-1185">Reference proteome</keyword>
<gene>
    <name evidence="2" type="ORF">HID58_060281</name>
</gene>
<evidence type="ECO:0000313" key="2">
    <source>
        <dbReference type="EMBL" id="KAH0884185.1"/>
    </source>
</evidence>
<accession>A0ABQ7ZWA9</accession>
<organism evidence="2 3">
    <name type="scientific">Brassica napus</name>
    <name type="common">Rape</name>
    <dbReference type="NCBI Taxonomy" id="3708"/>
    <lineage>
        <taxon>Eukaryota</taxon>
        <taxon>Viridiplantae</taxon>
        <taxon>Streptophyta</taxon>
        <taxon>Embryophyta</taxon>
        <taxon>Tracheophyta</taxon>
        <taxon>Spermatophyta</taxon>
        <taxon>Magnoliopsida</taxon>
        <taxon>eudicotyledons</taxon>
        <taxon>Gunneridae</taxon>
        <taxon>Pentapetalae</taxon>
        <taxon>rosids</taxon>
        <taxon>malvids</taxon>
        <taxon>Brassicales</taxon>
        <taxon>Brassicaceae</taxon>
        <taxon>Brassiceae</taxon>
        <taxon>Brassica</taxon>
    </lineage>
</organism>
<feature type="region of interest" description="Disordered" evidence="1">
    <location>
        <begin position="1"/>
        <end position="109"/>
    </location>
</feature>
<feature type="non-terminal residue" evidence="2">
    <location>
        <position position="1"/>
    </location>
</feature>
<protein>
    <submittedName>
        <fullName evidence="2">Uncharacterized protein</fullName>
    </submittedName>
</protein>
<sequence length="109" mass="12150">FDDELDGEGRLISTERDDGSRRREMDIDGKRPERGDGSRQRERKNAMEKKIRPAPHEPLPPPIYHSPPPRPPHPEPRPPSPPPPPGTPPPGATLFSRPSGLQHPPGIPY</sequence>
<dbReference type="Proteomes" id="UP000824890">
    <property type="component" value="Unassembled WGS sequence"/>
</dbReference>
<evidence type="ECO:0000256" key="1">
    <source>
        <dbReference type="SAM" id="MobiDB-lite"/>
    </source>
</evidence>
<evidence type="ECO:0000313" key="3">
    <source>
        <dbReference type="Proteomes" id="UP000824890"/>
    </source>
</evidence>